<comment type="caution">
    <text evidence="2">The sequence shown here is derived from an EMBL/GenBank/DDBJ whole genome shotgun (WGS) entry which is preliminary data.</text>
</comment>
<accession>A0A426X3H6</accession>
<evidence type="ECO:0000313" key="2">
    <source>
        <dbReference type="EMBL" id="RRT34038.1"/>
    </source>
</evidence>
<protein>
    <submittedName>
        <fullName evidence="2">Uncharacterized protein</fullName>
    </submittedName>
</protein>
<dbReference type="Proteomes" id="UP000287651">
    <property type="component" value="Unassembled WGS sequence"/>
</dbReference>
<name>A0A426X3H6_ENSVE</name>
<feature type="region of interest" description="Disordered" evidence="1">
    <location>
        <begin position="1"/>
        <end position="21"/>
    </location>
</feature>
<sequence length="141" mass="15810">MTMKRNYKSNIDPGSRLGIRQGLDNTVGAHRKIARTSSKVSGRSLGTHREITRGRLLVSATWDDSSSSNDAVRNSPGVRRELAEGIGSLLGWHKGVRRKKTKTYRRLLRVAEKLVGRLGLHPKKIGSGHRCASKRRTREWT</sequence>
<organism evidence="2 3">
    <name type="scientific">Ensete ventricosum</name>
    <name type="common">Abyssinian banana</name>
    <name type="synonym">Musa ensete</name>
    <dbReference type="NCBI Taxonomy" id="4639"/>
    <lineage>
        <taxon>Eukaryota</taxon>
        <taxon>Viridiplantae</taxon>
        <taxon>Streptophyta</taxon>
        <taxon>Embryophyta</taxon>
        <taxon>Tracheophyta</taxon>
        <taxon>Spermatophyta</taxon>
        <taxon>Magnoliopsida</taxon>
        <taxon>Liliopsida</taxon>
        <taxon>Zingiberales</taxon>
        <taxon>Musaceae</taxon>
        <taxon>Ensete</taxon>
    </lineage>
</organism>
<evidence type="ECO:0000313" key="3">
    <source>
        <dbReference type="Proteomes" id="UP000287651"/>
    </source>
</evidence>
<reference evidence="2 3" key="1">
    <citation type="journal article" date="2014" name="Agronomy (Basel)">
        <title>A Draft Genome Sequence for Ensete ventricosum, the Drought-Tolerant Tree Against Hunger.</title>
        <authorList>
            <person name="Harrison J."/>
            <person name="Moore K.A."/>
            <person name="Paszkiewicz K."/>
            <person name="Jones T."/>
            <person name="Grant M."/>
            <person name="Ambacheew D."/>
            <person name="Muzemil S."/>
            <person name="Studholme D.J."/>
        </authorList>
    </citation>
    <scope>NUCLEOTIDE SEQUENCE [LARGE SCALE GENOMIC DNA]</scope>
</reference>
<evidence type="ECO:0000256" key="1">
    <source>
        <dbReference type="SAM" id="MobiDB-lite"/>
    </source>
</evidence>
<proteinExistence type="predicted"/>
<dbReference type="AlphaFoldDB" id="A0A426X3H6"/>
<dbReference type="EMBL" id="AMZH03027694">
    <property type="protein sequence ID" value="RRT34038.1"/>
    <property type="molecule type" value="Genomic_DNA"/>
</dbReference>
<gene>
    <name evidence="2" type="ORF">B296_00037352</name>
</gene>